<feature type="compositionally biased region" description="Basic and acidic residues" evidence="1">
    <location>
        <begin position="375"/>
        <end position="384"/>
    </location>
</feature>
<feature type="compositionally biased region" description="Polar residues" evidence="1">
    <location>
        <begin position="564"/>
        <end position="575"/>
    </location>
</feature>
<dbReference type="Proteomes" id="UP000703269">
    <property type="component" value="Unassembled WGS sequence"/>
</dbReference>
<feature type="region of interest" description="Disordered" evidence="1">
    <location>
        <begin position="919"/>
        <end position="1096"/>
    </location>
</feature>
<feature type="region of interest" description="Disordered" evidence="1">
    <location>
        <begin position="804"/>
        <end position="831"/>
    </location>
</feature>
<feature type="compositionally biased region" description="Basic and acidic residues" evidence="1">
    <location>
        <begin position="45"/>
        <end position="57"/>
    </location>
</feature>
<feature type="compositionally biased region" description="Pro residues" evidence="1">
    <location>
        <begin position="631"/>
        <end position="661"/>
    </location>
</feature>
<reference evidence="2 3" key="1">
    <citation type="submission" date="2021-08" db="EMBL/GenBank/DDBJ databases">
        <title>Draft Genome Sequence of Phanerochaete sordida strain YK-624.</title>
        <authorList>
            <person name="Mori T."/>
            <person name="Dohra H."/>
            <person name="Suzuki T."/>
            <person name="Kawagishi H."/>
            <person name="Hirai H."/>
        </authorList>
    </citation>
    <scope>NUCLEOTIDE SEQUENCE [LARGE SCALE GENOMIC DNA]</scope>
    <source>
        <strain evidence="2 3">YK-624</strain>
    </source>
</reference>
<evidence type="ECO:0000313" key="2">
    <source>
        <dbReference type="EMBL" id="GJE97519.1"/>
    </source>
</evidence>
<feature type="region of interest" description="Disordered" evidence="1">
    <location>
        <begin position="188"/>
        <end position="212"/>
    </location>
</feature>
<gene>
    <name evidence="2" type="ORF">PsYK624_137400</name>
</gene>
<feature type="compositionally biased region" description="Low complexity" evidence="1">
    <location>
        <begin position="1015"/>
        <end position="1060"/>
    </location>
</feature>
<dbReference type="EMBL" id="BPQB01000073">
    <property type="protein sequence ID" value="GJE97519.1"/>
    <property type="molecule type" value="Genomic_DNA"/>
</dbReference>
<feature type="region of interest" description="Disordered" evidence="1">
    <location>
        <begin position="735"/>
        <end position="759"/>
    </location>
</feature>
<accession>A0A9P3GQB5</accession>
<feature type="region of interest" description="Disordered" evidence="1">
    <location>
        <begin position="375"/>
        <end position="664"/>
    </location>
</feature>
<evidence type="ECO:0008006" key="4">
    <source>
        <dbReference type="Google" id="ProtNLM"/>
    </source>
</evidence>
<feature type="compositionally biased region" description="Low complexity" evidence="1">
    <location>
        <begin position="418"/>
        <end position="427"/>
    </location>
</feature>
<evidence type="ECO:0000256" key="1">
    <source>
        <dbReference type="SAM" id="MobiDB-lite"/>
    </source>
</evidence>
<organism evidence="2 3">
    <name type="scientific">Phanerochaete sordida</name>
    <dbReference type="NCBI Taxonomy" id="48140"/>
    <lineage>
        <taxon>Eukaryota</taxon>
        <taxon>Fungi</taxon>
        <taxon>Dikarya</taxon>
        <taxon>Basidiomycota</taxon>
        <taxon>Agaricomycotina</taxon>
        <taxon>Agaricomycetes</taxon>
        <taxon>Polyporales</taxon>
        <taxon>Phanerochaetaceae</taxon>
        <taxon>Phanerochaete</taxon>
    </lineage>
</organism>
<feature type="region of interest" description="Disordered" evidence="1">
    <location>
        <begin position="27"/>
        <end position="66"/>
    </location>
</feature>
<feature type="compositionally biased region" description="Pro residues" evidence="1">
    <location>
        <begin position="428"/>
        <end position="438"/>
    </location>
</feature>
<feature type="compositionally biased region" description="Low complexity" evidence="1">
    <location>
        <begin position="992"/>
        <end position="1005"/>
    </location>
</feature>
<feature type="compositionally biased region" description="Low complexity" evidence="1">
    <location>
        <begin position="747"/>
        <end position="758"/>
    </location>
</feature>
<protein>
    <recommendedName>
        <fullName evidence="4">Zn(2)-C6 fungal-type domain-containing protein</fullName>
    </recommendedName>
</protein>
<feature type="compositionally biased region" description="Pro residues" evidence="1">
    <location>
        <begin position="448"/>
        <end position="496"/>
    </location>
</feature>
<feature type="compositionally biased region" description="Polar residues" evidence="1">
    <location>
        <begin position="514"/>
        <end position="523"/>
    </location>
</feature>
<sequence length="1150" mass="120251">MFPRSQLSPQTLISIISLQATSTCTRPACTSHRTPRPLPLQNDASEQRLDRHERTPDRPALGPDTRSVTARARVTVTLQLIFDQFSADWRSSCPPIFSQTTLSASLCFTNSTMSPRANSLDAGTFFEARTGISYADLPHSTNRQAASSKPCAACTEREVPCTPGDLGEPCSRCRSLSCYCSHVLREPDTTSVPQKRPEQPEAEHAAKRRRLATTPKPLSTLPATAQTAFTTPLNTPRALQNTLARTMNELPLLCTRCTARGLSCITVIPGVPCMHCFYDENWSCSLAVRAPCNRCTSVDTGVRCTWTPGEPCAACVRANKSCAFPRPQCAGCTARGKRGRRVRCETPRWGVPCTSCLKRGEECSLEGLWEGLRERESARGKDTAAARVSATGSGPGKGAVTQVDGGSTPAALPPQAPAPSIAPSSARIPPPAPAPASAPPSTSLPARTPAPAPKPTPAPAPNPAHPPKTPPPPNSALPPRQGPPPSSVPAPTPSPVPVRTRDPRLAQKLAQVSKAVQSTSPPTVQRAGRDAPLAAQMPSAGVPRTPAVQPKEAATETPGPRTADQASSAAVSPATTGRPMRAEEVPTPPRPQGRQTALPAPSPASSAMQPLSAPVQAIPAQAQRVEASELPPTPAPAPARIPLPPPAPAHPPAPAPAPASPPVAAADLAPRLAAAPVLERAAAPAEARAQAATCEAGLAPVMTSMCAHAEMCAHAPVSASALAAAAAALSVAVAKPTPTPASPPAQAPEAVQATPQPAETTLQPTAELEAGVAGSAPAESELVEASPACVLPAAAAQPGRAADVPLASDYTPPQDERVATPSPPYTPASVHDGEFIVPAQSPPMVRSRDVSPDDAVQPVPEAREISLVQQREAAIWPVPPPDAAAEQAGEAPMLDHAPAGPPGPPRRARVEVLITTRPRHTLKDAQPLASASAPPSIACPSRAPSPAAPPLFLPSDQEDSSEVEPLARRRLLVRRPLKRRRIVESDSELSEWSELSALSELSDSSSDSDYDTETPSASSSSAASSPRALRPRRVAAQTVPPRAPTRRPAAPRRPASAPGPAKRRRGTAQAPRRAPRPAPTRRAVSNVEHGQDAARRVRPMLPLSPARLLSLLDIQEPGAAKWRWAGALCVWSGCTWRRRCVVARRACREG</sequence>
<comment type="caution">
    <text evidence="2">The sequence shown here is derived from an EMBL/GenBank/DDBJ whole genome shotgun (WGS) entry which is preliminary data.</text>
</comment>
<keyword evidence="3" id="KW-1185">Reference proteome</keyword>
<feature type="compositionally biased region" description="Basic and acidic residues" evidence="1">
    <location>
        <begin position="195"/>
        <end position="205"/>
    </location>
</feature>
<feature type="compositionally biased region" description="Basic residues" evidence="1">
    <location>
        <begin position="968"/>
        <end position="981"/>
    </location>
</feature>
<feature type="compositionally biased region" description="Pro residues" evidence="1">
    <location>
        <begin position="737"/>
        <end position="746"/>
    </location>
</feature>
<name>A0A9P3GQB5_9APHY</name>
<evidence type="ECO:0000313" key="3">
    <source>
        <dbReference type="Proteomes" id="UP000703269"/>
    </source>
</evidence>
<feature type="compositionally biased region" description="Low complexity" evidence="1">
    <location>
        <begin position="597"/>
        <end position="614"/>
    </location>
</feature>
<proteinExistence type="predicted"/>
<feature type="compositionally biased region" description="Low complexity" evidence="1">
    <location>
        <begin position="925"/>
        <end position="945"/>
    </location>
</feature>
<dbReference type="AlphaFoldDB" id="A0A9P3GQB5"/>